<evidence type="ECO:0000256" key="1">
    <source>
        <dbReference type="SAM" id="MobiDB-lite"/>
    </source>
</evidence>
<reference evidence="2 3" key="1">
    <citation type="submission" date="2018-03" db="EMBL/GenBank/DDBJ databases">
        <title>Draft genome sequence of Rohu Carp (Labeo rohita).</title>
        <authorList>
            <person name="Das P."/>
            <person name="Kushwaha B."/>
            <person name="Joshi C.G."/>
            <person name="Kumar D."/>
            <person name="Nagpure N.S."/>
            <person name="Sahoo L."/>
            <person name="Das S.P."/>
            <person name="Bit A."/>
            <person name="Patnaik S."/>
            <person name="Meher P.K."/>
            <person name="Jayasankar P."/>
            <person name="Koringa P.G."/>
            <person name="Patel N.V."/>
            <person name="Hinsu A.T."/>
            <person name="Kumar R."/>
            <person name="Pandey M."/>
            <person name="Agarwal S."/>
            <person name="Srivastava S."/>
            <person name="Singh M."/>
            <person name="Iquebal M.A."/>
            <person name="Jaiswal S."/>
            <person name="Angadi U.B."/>
            <person name="Kumar N."/>
            <person name="Raza M."/>
            <person name="Shah T.M."/>
            <person name="Rai A."/>
            <person name="Jena J.K."/>
        </authorList>
    </citation>
    <scope>NUCLEOTIDE SEQUENCE [LARGE SCALE GENOMIC DNA]</scope>
    <source>
        <strain evidence="2">DASCIFA01</strain>
        <tissue evidence="2">Testis</tissue>
    </source>
</reference>
<comment type="caution">
    <text evidence="2">The sequence shown here is derived from an EMBL/GenBank/DDBJ whole genome shotgun (WGS) entry which is preliminary data.</text>
</comment>
<name>A0A498LWI6_LABRO</name>
<organism evidence="2 3">
    <name type="scientific">Labeo rohita</name>
    <name type="common">Indian major carp</name>
    <name type="synonym">Cyprinus rohita</name>
    <dbReference type="NCBI Taxonomy" id="84645"/>
    <lineage>
        <taxon>Eukaryota</taxon>
        <taxon>Metazoa</taxon>
        <taxon>Chordata</taxon>
        <taxon>Craniata</taxon>
        <taxon>Vertebrata</taxon>
        <taxon>Euteleostomi</taxon>
        <taxon>Actinopterygii</taxon>
        <taxon>Neopterygii</taxon>
        <taxon>Teleostei</taxon>
        <taxon>Ostariophysi</taxon>
        <taxon>Cypriniformes</taxon>
        <taxon>Cyprinidae</taxon>
        <taxon>Labeoninae</taxon>
        <taxon>Labeonini</taxon>
        <taxon>Labeo</taxon>
    </lineage>
</organism>
<evidence type="ECO:0000313" key="2">
    <source>
        <dbReference type="EMBL" id="RXN11902.1"/>
    </source>
</evidence>
<feature type="region of interest" description="Disordered" evidence="1">
    <location>
        <begin position="1"/>
        <end position="34"/>
    </location>
</feature>
<dbReference type="Proteomes" id="UP000290572">
    <property type="component" value="Unassembled WGS sequence"/>
</dbReference>
<accession>A0A498LWI6</accession>
<dbReference type="AlphaFoldDB" id="A0A498LWI6"/>
<dbReference type="EMBL" id="QBIY01013101">
    <property type="protein sequence ID" value="RXN11902.1"/>
    <property type="molecule type" value="Genomic_DNA"/>
</dbReference>
<evidence type="ECO:0000313" key="3">
    <source>
        <dbReference type="Proteomes" id="UP000290572"/>
    </source>
</evidence>
<proteinExistence type="predicted"/>
<keyword evidence="3" id="KW-1185">Reference proteome</keyword>
<protein>
    <submittedName>
        <fullName evidence="2">Uncharacterized protein</fullName>
    </submittedName>
</protein>
<sequence length="86" mass="9015">MKVPLKEWMDQAQLRGRNPQRNQGVLNPGGDSRLRDLSTNGEIIGHEGVRSHSGANGSKGLGGVLGLEGCSGAEGSTLGGPFFGRW</sequence>
<gene>
    <name evidence="2" type="ORF">ROHU_029771</name>
</gene>